<dbReference type="STRING" id="33114.A0A2G2WDV2"/>
<dbReference type="OrthoDB" id="774923at2759"/>
<feature type="compositionally biased region" description="Polar residues" evidence="2">
    <location>
        <begin position="28"/>
        <end position="50"/>
    </location>
</feature>
<evidence type="ECO:0000313" key="3">
    <source>
        <dbReference type="EMBL" id="PHT43349.1"/>
    </source>
</evidence>
<evidence type="ECO:0000313" key="4">
    <source>
        <dbReference type="Proteomes" id="UP000224567"/>
    </source>
</evidence>
<keyword evidence="4" id="KW-1185">Reference proteome</keyword>
<dbReference type="PANTHER" id="PTHR31807">
    <property type="entry name" value="AUGMIN FAMILY MEMBER"/>
    <property type="match status" value="1"/>
</dbReference>
<reference evidence="4" key="2">
    <citation type="journal article" date="2017" name="J. Anim. Genet.">
        <title>Multiple reference genome sequences of hot pepper reveal the massive evolution of plant disease resistance genes by retroduplication.</title>
        <authorList>
            <person name="Kim S."/>
            <person name="Park J."/>
            <person name="Yeom S.-I."/>
            <person name="Kim Y.-M."/>
            <person name="Seo E."/>
            <person name="Kim K.-T."/>
            <person name="Kim M.-S."/>
            <person name="Lee J.M."/>
            <person name="Cheong K."/>
            <person name="Shin H.-S."/>
            <person name="Kim S.-B."/>
            <person name="Han K."/>
            <person name="Lee J."/>
            <person name="Park M."/>
            <person name="Lee H.-A."/>
            <person name="Lee H.-Y."/>
            <person name="Lee Y."/>
            <person name="Oh S."/>
            <person name="Lee J.H."/>
            <person name="Choi E."/>
            <person name="Choi E."/>
            <person name="Lee S.E."/>
            <person name="Jeon J."/>
            <person name="Kim H."/>
            <person name="Choi G."/>
            <person name="Song H."/>
            <person name="Lee J."/>
            <person name="Lee S.-C."/>
            <person name="Kwon J.-K."/>
            <person name="Lee H.-Y."/>
            <person name="Koo N."/>
            <person name="Hong Y."/>
            <person name="Kim R.W."/>
            <person name="Kang W.-H."/>
            <person name="Huh J.H."/>
            <person name="Kang B.-C."/>
            <person name="Yang T.-J."/>
            <person name="Lee Y.-H."/>
            <person name="Bennetzen J.L."/>
            <person name="Choi D."/>
        </authorList>
    </citation>
    <scope>NUCLEOTIDE SEQUENCE [LARGE SCALE GENOMIC DNA]</scope>
    <source>
        <strain evidence="4">cv. PBC81</strain>
    </source>
</reference>
<dbReference type="AlphaFoldDB" id="A0A2G2WDV2"/>
<organism evidence="3 4">
    <name type="scientific">Capsicum baccatum</name>
    <name type="common">Peruvian pepper</name>
    <dbReference type="NCBI Taxonomy" id="33114"/>
    <lineage>
        <taxon>Eukaryota</taxon>
        <taxon>Viridiplantae</taxon>
        <taxon>Streptophyta</taxon>
        <taxon>Embryophyta</taxon>
        <taxon>Tracheophyta</taxon>
        <taxon>Spermatophyta</taxon>
        <taxon>Magnoliopsida</taxon>
        <taxon>eudicotyledons</taxon>
        <taxon>Gunneridae</taxon>
        <taxon>Pentapetalae</taxon>
        <taxon>asterids</taxon>
        <taxon>lamiids</taxon>
        <taxon>Solanales</taxon>
        <taxon>Solanaceae</taxon>
        <taxon>Solanoideae</taxon>
        <taxon>Capsiceae</taxon>
        <taxon>Capsicum</taxon>
    </lineage>
</organism>
<feature type="region of interest" description="Disordered" evidence="2">
    <location>
        <begin position="1"/>
        <end position="122"/>
    </location>
</feature>
<dbReference type="GO" id="GO:0005737">
    <property type="term" value="C:cytoplasm"/>
    <property type="evidence" value="ECO:0007669"/>
    <property type="project" value="TreeGrafter"/>
</dbReference>
<dbReference type="EMBL" id="MLFT02000007">
    <property type="protein sequence ID" value="PHT43349.1"/>
    <property type="molecule type" value="Genomic_DNA"/>
</dbReference>
<sequence>MKENDVENVVFDPSLKTKKPKSREVSSRYLSPTSNSSILDYENRSAQNTVPKPRLSSDYKKHKSLDKSGLMGKLWSSSSSNSSSNSMMDTFANHLGNERLKDLEERRSRENPKSHSVSLSKQKSCTEFSRFENEKDKTKEKKRSFFGGSMRYTGKIKFPGRFSTHSSTSSKLSEDYIDQIAPGRLSVDANSLGRRCNSARIRSDILTDIANDSESEYSDICSNNSFDSPVFGRNIAPSYMAPTVSSRKAGIEVPSKYMQDSLSKSRRWSADSSVHKPDSPKLGLKFKNPIQGANSLTSKTSKWSLSPGRSNSPPVLMENKGIFTSNMKPPTSPSKGKKVGNFLSMGLDLLKGKKFTSGAASPLRPGMPESVHHLRKLHNRLLQWRYVNAKADSVRHNVSKQAEANLIYALDGLITLRQSVVQKKLQLQRQKLEMKLSFVLLSQIKLLEAWGSMERQHSSAVSKSTDCLQSAICRVPLIEGATVEPRSAIVALQHASDVSSSIKLILSNFSSGAGKTAEVIKEMAEVVVQEKLLLEECLELFRNISALESQERNLMCSIIQLRLQQEQHCKKEKERVSA</sequence>
<dbReference type="GO" id="GO:0005880">
    <property type="term" value="C:nuclear microtubule"/>
    <property type="evidence" value="ECO:0007669"/>
    <property type="project" value="TreeGrafter"/>
</dbReference>
<dbReference type="PANTHER" id="PTHR31807:SF31">
    <property type="entry name" value="QWRF MOTIF PROTEIN (DUF566)-RELATED"/>
    <property type="match status" value="1"/>
</dbReference>
<evidence type="ECO:0000256" key="2">
    <source>
        <dbReference type="SAM" id="MobiDB-lite"/>
    </source>
</evidence>
<dbReference type="Pfam" id="PF04484">
    <property type="entry name" value="QWRF"/>
    <property type="match status" value="1"/>
</dbReference>
<feature type="compositionally biased region" description="Low complexity" evidence="2">
    <location>
        <begin position="295"/>
        <end position="306"/>
    </location>
</feature>
<proteinExistence type="inferred from homology"/>
<dbReference type="GO" id="GO:0008017">
    <property type="term" value="F:microtubule binding"/>
    <property type="evidence" value="ECO:0007669"/>
    <property type="project" value="TreeGrafter"/>
</dbReference>
<dbReference type="Proteomes" id="UP000224567">
    <property type="component" value="Unassembled WGS sequence"/>
</dbReference>
<accession>A0A2G2WDV2</accession>
<gene>
    <name evidence="3" type="ORF">CQW23_17374</name>
</gene>
<feature type="region of interest" description="Disordered" evidence="2">
    <location>
        <begin position="264"/>
        <end position="315"/>
    </location>
</feature>
<comment type="caution">
    <text evidence="3">The sequence shown here is derived from an EMBL/GenBank/DDBJ whole genome shotgun (WGS) entry which is preliminary data.</text>
</comment>
<feature type="compositionally biased region" description="Low complexity" evidence="2">
    <location>
        <begin position="76"/>
        <end position="86"/>
    </location>
</feature>
<evidence type="ECO:0008006" key="5">
    <source>
        <dbReference type="Google" id="ProtNLM"/>
    </source>
</evidence>
<dbReference type="InterPro" id="IPR007573">
    <property type="entry name" value="QWRF"/>
</dbReference>
<comment type="similarity">
    <text evidence="1">Belongs to the QWRF family.</text>
</comment>
<name>A0A2G2WDV2_CAPBA</name>
<dbReference type="GO" id="GO:0051225">
    <property type="term" value="P:spindle assembly"/>
    <property type="evidence" value="ECO:0007669"/>
    <property type="project" value="TreeGrafter"/>
</dbReference>
<protein>
    <recommendedName>
        <fullName evidence="5">QWRF motif-containing protein 3</fullName>
    </recommendedName>
</protein>
<evidence type="ECO:0000256" key="1">
    <source>
        <dbReference type="ARBA" id="ARBA00010016"/>
    </source>
</evidence>
<feature type="compositionally biased region" description="Basic and acidic residues" evidence="2">
    <location>
        <begin position="96"/>
        <end position="113"/>
    </location>
</feature>
<reference evidence="3 4" key="1">
    <citation type="journal article" date="2017" name="Genome Biol.">
        <title>New reference genome sequences of hot pepper reveal the massive evolution of plant disease-resistance genes by retroduplication.</title>
        <authorList>
            <person name="Kim S."/>
            <person name="Park J."/>
            <person name="Yeom S.I."/>
            <person name="Kim Y.M."/>
            <person name="Seo E."/>
            <person name="Kim K.T."/>
            <person name="Kim M.S."/>
            <person name="Lee J.M."/>
            <person name="Cheong K."/>
            <person name="Shin H.S."/>
            <person name="Kim S.B."/>
            <person name="Han K."/>
            <person name="Lee J."/>
            <person name="Park M."/>
            <person name="Lee H.A."/>
            <person name="Lee H.Y."/>
            <person name="Lee Y."/>
            <person name="Oh S."/>
            <person name="Lee J.H."/>
            <person name="Choi E."/>
            <person name="Choi E."/>
            <person name="Lee S.E."/>
            <person name="Jeon J."/>
            <person name="Kim H."/>
            <person name="Choi G."/>
            <person name="Song H."/>
            <person name="Lee J."/>
            <person name="Lee S.C."/>
            <person name="Kwon J.K."/>
            <person name="Lee H.Y."/>
            <person name="Koo N."/>
            <person name="Hong Y."/>
            <person name="Kim R.W."/>
            <person name="Kang W.H."/>
            <person name="Huh J.H."/>
            <person name="Kang B.C."/>
            <person name="Yang T.J."/>
            <person name="Lee Y.H."/>
            <person name="Bennetzen J.L."/>
            <person name="Choi D."/>
        </authorList>
    </citation>
    <scope>NUCLEOTIDE SEQUENCE [LARGE SCALE GENOMIC DNA]</scope>
    <source>
        <strain evidence="4">cv. PBC81</strain>
    </source>
</reference>